<organism evidence="2 3">
    <name type="scientific">Roridomyces roridus</name>
    <dbReference type="NCBI Taxonomy" id="1738132"/>
    <lineage>
        <taxon>Eukaryota</taxon>
        <taxon>Fungi</taxon>
        <taxon>Dikarya</taxon>
        <taxon>Basidiomycota</taxon>
        <taxon>Agaricomycotina</taxon>
        <taxon>Agaricomycetes</taxon>
        <taxon>Agaricomycetidae</taxon>
        <taxon>Agaricales</taxon>
        <taxon>Marasmiineae</taxon>
        <taxon>Mycenaceae</taxon>
        <taxon>Roridomyces</taxon>
    </lineage>
</organism>
<dbReference type="EMBL" id="JARKIF010000015">
    <property type="protein sequence ID" value="KAJ7622263.1"/>
    <property type="molecule type" value="Genomic_DNA"/>
</dbReference>
<evidence type="ECO:0000256" key="1">
    <source>
        <dbReference type="SAM" id="MobiDB-lite"/>
    </source>
</evidence>
<gene>
    <name evidence="2" type="ORF">FB45DRAFT_1091051</name>
</gene>
<protein>
    <submittedName>
        <fullName evidence="2">Uncharacterized protein</fullName>
    </submittedName>
</protein>
<evidence type="ECO:0000313" key="2">
    <source>
        <dbReference type="EMBL" id="KAJ7622263.1"/>
    </source>
</evidence>
<feature type="region of interest" description="Disordered" evidence="1">
    <location>
        <begin position="127"/>
        <end position="157"/>
    </location>
</feature>
<reference evidence="2" key="1">
    <citation type="submission" date="2023-03" db="EMBL/GenBank/DDBJ databases">
        <title>Massive genome expansion in bonnet fungi (Mycena s.s.) driven by repeated elements and novel gene families across ecological guilds.</title>
        <authorList>
            <consortium name="Lawrence Berkeley National Laboratory"/>
            <person name="Harder C.B."/>
            <person name="Miyauchi S."/>
            <person name="Viragh M."/>
            <person name="Kuo A."/>
            <person name="Thoen E."/>
            <person name="Andreopoulos B."/>
            <person name="Lu D."/>
            <person name="Skrede I."/>
            <person name="Drula E."/>
            <person name="Henrissat B."/>
            <person name="Morin E."/>
            <person name="Kohler A."/>
            <person name="Barry K."/>
            <person name="LaButti K."/>
            <person name="Morin E."/>
            <person name="Salamov A."/>
            <person name="Lipzen A."/>
            <person name="Mereny Z."/>
            <person name="Hegedus B."/>
            <person name="Baldrian P."/>
            <person name="Stursova M."/>
            <person name="Weitz H."/>
            <person name="Taylor A."/>
            <person name="Grigoriev I.V."/>
            <person name="Nagy L.G."/>
            <person name="Martin F."/>
            <person name="Kauserud H."/>
        </authorList>
    </citation>
    <scope>NUCLEOTIDE SEQUENCE</scope>
    <source>
        <strain evidence="2">9284</strain>
    </source>
</reference>
<accession>A0AAD7BJ07</accession>
<name>A0AAD7BJ07_9AGAR</name>
<proteinExistence type="predicted"/>
<dbReference type="AlphaFoldDB" id="A0AAD7BJ07"/>
<feature type="compositionally biased region" description="Basic and acidic residues" evidence="1">
    <location>
        <begin position="144"/>
        <end position="157"/>
    </location>
</feature>
<dbReference type="Proteomes" id="UP001221142">
    <property type="component" value="Unassembled WGS sequence"/>
</dbReference>
<comment type="caution">
    <text evidence="2">The sequence shown here is derived from an EMBL/GenBank/DDBJ whole genome shotgun (WGS) entry which is preliminary data.</text>
</comment>
<keyword evidence="3" id="KW-1185">Reference proteome</keyword>
<sequence>MCHSISPIPNDPTAVRPNDVSFLENAAPDGRNSCDICRSVEAENWVEEHFDTPLLQSIRSAGLGGPLATMLSPETPALTIFGSFLDNRVLDLARALCEESALVVMIRSQAEDPVALFLRQSFVAAETPDTKQQSDGRCFSGDPDSERESDLEVPPRDGVFRLRGGATHSDRQLDYITPTMSVEKPVDGAHGTNVSLHLHVTESTQQILVINVGIQFKFQTQTVDDYDFKDLLTRPQILSSVDLKIEMRPTEVLLLPRGFERPATKATNTEQVSTQVGGAITAGITGGYPVATGTVAASKTVGKKWDSSIQSYSSHDLLWYTTTDEEGVQHPLTIRFGMGIKLYGREVCIFPDDLQPLNACQERILTELPQISHVLRSQVVLWIKDPTLRATARGMILLTTTYLPDIQVLEPVEISEDKAIDLLVTQPNDPQPLDEIPSAHNAANSFAVGLIDPQTDLSPKTGARKFTRRLVSKYLRRPKSMKPSLIDVPLHEYVARGWDETNKEWRNTVWPSLDKDFQSVPAESAAMELIVTPGGGAVPHAAENVGEPSLGTVRSARVNTQTDSSVSTASLSSADEGIRVVLPQDSGTEDSESETSAHGLSLEIRHKLECAGYALEDFKSNGE</sequence>
<evidence type="ECO:0000313" key="3">
    <source>
        <dbReference type="Proteomes" id="UP001221142"/>
    </source>
</evidence>